<dbReference type="InterPro" id="IPR004147">
    <property type="entry name" value="ABC1_dom"/>
</dbReference>
<dbReference type="PROSITE" id="PS50011">
    <property type="entry name" value="PROTEIN_KINASE_DOM"/>
    <property type="match status" value="1"/>
</dbReference>
<keyword evidence="3" id="KW-1185">Reference proteome</keyword>
<feature type="domain" description="Protein kinase" evidence="1">
    <location>
        <begin position="232"/>
        <end position="595"/>
    </location>
</feature>
<protein>
    <recommendedName>
        <fullName evidence="1">Protein kinase domain-containing protein</fullName>
    </recommendedName>
</protein>
<dbReference type="InterPro" id="IPR000719">
    <property type="entry name" value="Prot_kinase_dom"/>
</dbReference>
<dbReference type="Proteomes" id="UP001642484">
    <property type="component" value="Unassembled WGS sequence"/>
</dbReference>
<proteinExistence type="predicted"/>
<gene>
    <name evidence="2" type="ORF">CCMP2556_LOCUS42410</name>
</gene>
<evidence type="ECO:0000259" key="1">
    <source>
        <dbReference type="PROSITE" id="PS50011"/>
    </source>
</evidence>
<evidence type="ECO:0000313" key="3">
    <source>
        <dbReference type="Proteomes" id="UP001642484"/>
    </source>
</evidence>
<dbReference type="InterPro" id="IPR051130">
    <property type="entry name" value="Mito_struct-func_regulator"/>
</dbReference>
<reference evidence="2 3" key="1">
    <citation type="submission" date="2024-02" db="EMBL/GenBank/DDBJ databases">
        <authorList>
            <person name="Chen Y."/>
            <person name="Shah S."/>
            <person name="Dougan E. K."/>
            <person name="Thang M."/>
            <person name="Chan C."/>
        </authorList>
    </citation>
    <scope>NUCLEOTIDE SEQUENCE [LARGE SCALE GENOMIC DNA]</scope>
</reference>
<evidence type="ECO:0000313" key="2">
    <source>
        <dbReference type="EMBL" id="CAK9087817.1"/>
    </source>
</evidence>
<organism evidence="2 3">
    <name type="scientific">Durusdinium trenchii</name>
    <dbReference type="NCBI Taxonomy" id="1381693"/>
    <lineage>
        <taxon>Eukaryota</taxon>
        <taxon>Sar</taxon>
        <taxon>Alveolata</taxon>
        <taxon>Dinophyceae</taxon>
        <taxon>Suessiales</taxon>
        <taxon>Symbiodiniaceae</taxon>
        <taxon>Durusdinium</taxon>
    </lineage>
</organism>
<comment type="caution">
    <text evidence="2">The sequence shown here is derived from an EMBL/GenBank/DDBJ whole genome shotgun (WGS) entry which is preliminary data.</text>
</comment>
<name>A0ABP0QLJ8_9DINO</name>
<dbReference type="SUPFAM" id="SSF56112">
    <property type="entry name" value="Protein kinase-like (PK-like)"/>
    <property type="match status" value="1"/>
</dbReference>
<dbReference type="CDD" id="cd05121">
    <property type="entry name" value="ABC1_ADCK3-like"/>
    <property type="match status" value="1"/>
</dbReference>
<dbReference type="PANTHER" id="PTHR43173">
    <property type="entry name" value="ABC1 FAMILY PROTEIN"/>
    <property type="match status" value="1"/>
</dbReference>
<dbReference type="PANTHER" id="PTHR43173:SF34">
    <property type="entry name" value="ABC1 ATYPICAL KINASE-LIKE DOMAIN-CONTAINING PROTEIN"/>
    <property type="match status" value="1"/>
</dbReference>
<accession>A0ABP0QLJ8</accession>
<dbReference type="InterPro" id="IPR011009">
    <property type="entry name" value="Kinase-like_dom_sf"/>
</dbReference>
<dbReference type="Pfam" id="PF03109">
    <property type="entry name" value="ABC1"/>
    <property type="match status" value="2"/>
</dbReference>
<sequence>MLARQVRRVVARSHGFAKILPEGLTPRALGRTGWSRCGSATHGGSVRLPHRGNAALERIQLVVDTVQPQLVLLTRQFADTSSAAALRKRRRYLWVLGLLAAGCIDEGFRRCLQFWAVVFPLWCHYLWVDKVSHRKDGAQGLEARDAEFSKLHVRYSPIIRGATLCPWERYMRGFYLKAAQLVSTRDDFLPEVYLEWCRKLQDEVPMTLSSDEARKVIAKELKLEDLDALLTDWVEEPIGTASIGQVYQARLRSTGEDVAIKVQVPNAEKMFRADISCLKMFTYLAIPWAFEQMKEIEKLFEAEFDYLEEFRNLEAMRTNLLPKWGHRIYIPRPMKELSSRHVLGMELLKGEKFISAVRRRLKPLAEREGKTVEEYEQEQIEALRSGRRKAEAAWWLRWKALLGRWMHRVRHFGRRDLEPLDVGGIFEMLMQIHGQQILLDGCFNADPHPGNILLLEDGTTLGLIDFGQVMYLPQDFRVKLARLIVALAERQPEQVARYESEIGVKRKYYKQDVQYRLCSFWLDRDDEEITQGLNIFDLLVWGESEDPVLSLPEGYYLACRCSTTLRSTALAFGVYISSAAYWKPYAEEVLRRNQA</sequence>
<dbReference type="EMBL" id="CAXAMN010024583">
    <property type="protein sequence ID" value="CAK9087817.1"/>
    <property type="molecule type" value="Genomic_DNA"/>
</dbReference>